<dbReference type="GO" id="GO:0005576">
    <property type="term" value="C:extracellular region"/>
    <property type="evidence" value="ECO:0007669"/>
    <property type="project" value="UniProtKB-SubCell"/>
</dbReference>
<dbReference type="InterPro" id="IPR045087">
    <property type="entry name" value="Cu-oxidase_fam"/>
</dbReference>
<dbReference type="PANTHER" id="PTHR11709">
    <property type="entry name" value="MULTI-COPPER OXIDASE"/>
    <property type="match status" value="1"/>
</dbReference>
<dbReference type="EC" id="1.10.3.2" evidence="10"/>
<dbReference type="PANTHER" id="PTHR11709:SF443">
    <property type="entry name" value="LACCASE-15"/>
    <property type="match status" value="1"/>
</dbReference>
<protein>
    <submittedName>
        <fullName evidence="10">Laccase-16</fullName>
        <ecNumber evidence="10">1.10.3.2</ecNumber>
    </submittedName>
</protein>
<evidence type="ECO:0000256" key="5">
    <source>
        <dbReference type="ARBA" id="ARBA00022737"/>
    </source>
</evidence>
<gene>
    <name evidence="10" type="primary">LAC16</name>
    <name evidence="10" type="ORF">AAHA92_04247</name>
</gene>
<dbReference type="AlphaFoldDB" id="A0ABD1HYK0"/>
<keyword evidence="7" id="KW-0186">Copper</keyword>
<dbReference type="InterPro" id="IPR008972">
    <property type="entry name" value="Cupredoxin"/>
</dbReference>
<comment type="subcellular location">
    <subcellularLocation>
        <location evidence="1">Secreted</location>
    </subcellularLocation>
</comment>
<keyword evidence="5" id="KW-0677">Repeat</keyword>
<proteinExistence type="inferred from homology"/>
<evidence type="ECO:0000256" key="2">
    <source>
        <dbReference type="ARBA" id="ARBA00010609"/>
    </source>
</evidence>
<evidence type="ECO:0000256" key="8">
    <source>
        <dbReference type="SAM" id="MobiDB-lite"/>
    </source>
</evidence>
<dbReference type="Gene3D" id="2.60.40.420">
    <property type="entry name" value="Cupredoxins - blue copper proteins"/>
    <property type="match status" value="1"/>
</dbReference>
<dbReference type="GO" id="GO:0046872">
    <property type="term" value="F:metal ion binding"/>
    <property type="evidence" value="ECO:0007669"/>
    <property type="project" value="UniProtKB-KW"/>
</dbReference>
<dbReference type="Proteomes" id="UP001567538">
    <property type="component" value="Unassembled WGS sequence"/>
</dbReference>
<dbReference type="SUPFAM" id="SSF49503">
    <property type="entry name" value="Cupredoxins"/>
    <property type="match status" value="1"/>
</dbReference>
<keyword evidence="11" id="KW-1185">Reference proteome</keyword>
<name>A0ABD1HYK0_SALDI</name>
<keyword evidence="3" id="KW-0964">Secreted</keyword>
<evidence type="ECO:0000313" key="10">
    <source>
        <dbReference type="EMBL" id="KAL1561556.1"/>
    </source>
</evidence>
<comment type="caution">
    <text evidence="10">The sequence shown here is derived from an EMBL/GenBank/DDBJ whole genome shotgun (WGS) entry which is preliminary data.</text>
</comment>
<keyword evidence="4" id="KW-0479">Metal-binding</keyword>
<organism evidence="10 11">
    <name type="scientific">Salvia divinorum</name>
    <name type="common">Maria pastora</name>
    <name type="synonym">Diviner's sage</name>
    <dbReference type="NCBI Taxonomy" id="28513"/>
    <lineage>
        <taxon>Eukaryota</taxon>
        <taxon>Viridiplantae</taxon>
        <taxon>Streptophyta</taxon>
        <taxon>Embryophyta</taxon>
        <taxon>Tracheophyta</taxon>
        <taxon>Spermatophyta</taxon>
        <taxon>Magnoliopsida</taxon>
        <taxon>eudicotyledons</taxon>
        <taxon>Gunneridae</taxon>
        <taxon>Pentapetalae</taxon>
        <taxon>asterids</taxon>
        <taxon>lamiids</taxon>
        <taxon>Lamiales</taxon>
        <taxon>Lamiaceae</taxon>
        <taxon>Nepetoideae</taxon>
        <taxon>Mentheae</taxon>
        <taxon>Salviinae</taxon>
        <taxon>Salvia</taxon>
        <taxon>Salvia subgen. Calosphace</taxon>
    </lineage>
</organism>
<evidence type="ECO:0000256" key="3">
    <source>
        <dbReference type="ARBA" id="ARBA00022525"/>
    </source>
</evidence>
<dbReference type="Pfam" id="PF07731">
    <property type="entry name" value="Cu-oxidase_2"/>
    <property type="match status" value="1"/>
</dbReference>
<accession>A0ABD1HYK0</accession>
<feature type="domain" description="Plastocyanin-like" evidence="9">
    <location>
        <begin position="1"/>
        <end position="81"/>
    </location>
</feature>
<dbReference type="InterPro" id="IPR011706">
    <property type="entry name" value="Cu-oxidase_C"/>
</dbReference>
<dbReference type="InterPro" id="IPR033138">
    <property type="entry name" value="Cu_oxidase_CS"/>
</dbReference>
<evidence type="ECO:0000256" key="7">
    <source>
        <dbReference type="ARBA" id="ARBA00023008"/>
    </source>
</evidence>
<evidence type="ECO:0000256" key="6">
    <source>
        <dbReference type="ARBA" id="ARBA00023002"/>
    </source>
</evidence>
<reference evidence="10 11" key="1">
    <citation type="submission" date="2024-06" db="EMBL/GenBank/DDBJ databases">
        <title>A chromosome level genome sequence of Diviner's sage (Salvia divinorum).</title>
        <authorList>
            <person name="Ford S.A."/>
            <person name="Ro D.-K."/>
            <person name="Ness R.W."/>
            <person name="Phillips M.A."/>
        </authorList>
    </citation>
    <scope>NUCLEOTIDE SEQUENCE [LARGE SCALE GENOMIC DNA]</scope>
    <source>
        <strain evidence="10">SAF-2024a</strain>
        <tissue evidence="10">Leaf</tissue>
    </source>
</reference>
<evidence type="ECO:0000259" key="9">
    <source>
        <dbReference type="Pfam" id="PF07731"/>
    </source>
</evidence>
<dbReference type="PROSITE" id="PS00079">
    <property type="entry name" value="MULTICOPPER_OXIDASE1"/>
    <property type="match status" value="1"/>
</dbReference>
<dbReference type="GO" id="GO:0052716">
    <property type="term" value="F:hydroquinone:oxygen oxidoreductase activity"/>
    <property type="evidence" value="ECO:0007669"/>
    <property type="project" value="UniProtKB-EC"/>
</dbReference>
<sequence>MHLHGHSFYVVGSGLGNYDRIRDLPKYNLVDPPLMETIAVPKNGWTAIRFRANNPGVWYMHCHIERHLSWGMGMMFIVRDGARPDEKMLPPQPNMPYCGNQLSSPPLVFRGPLGKREEDAQ</sequence>
<evidence type="ECO:0000256" key="4">
    <source>
        <dbReference type="ARBA" id="ARBA00022723"/>
    </source>
</evidence>
<comment type="similarity">
    <text evidence="2">Belongs to the multicopper oxidase family.</text>
</comment>
<feature type="region of interest" description="Disordered" evidence="8">
    <location>
        <begin position="88"/>
        <end position="121"/>
    </location>
</feature>
<evidence type="ECO:0000313" key="11">
    <source>
        <dbReference type="Proteomes" id="UP001567538"/>
    </source>
</evidence>
<dbReference type="InterPro" id="IPR002355">
    <property type="entry name" value="Cu_oxidase_Cu_BS"/>
</dbReference>
<keyword evidence="6 10" id="KW-0560">Oxidoreductase</keyword>
<dbReference type="PROSITE" id="PS00080">
    <property type="entry name" value="MULTICOPPER_OXIDASE2"/>
    <property type="match status" value="1"/>
</dbReference>
<evidence type="ECO:0000256" key="1">
    <source>
        <dbReference type="ARBA" id="ARBA00004613"/>
    </source>
</evidence>
<dbReference type="EMBL" id="JBEAFC010000003">
    <property type="protein sequence ID" value="KAL1561556.1"/>
    <property type="molecule type" value="Genomic_DNA"/>
</dbReference>